<organism evidence="1">
    <name type="scientific">Spodoptera frugiperda</name>
    <name type="common">Fall armyworm</name>
    <dbReference type="NCBI Taxonomy" id="7108"/>
    <lineage>
        <taxon>Eukaryota</taxon>
        <taxon>Metazoa</taxon>
        <taxon>Ecdysozoa</taxon>
        <taxon>Arthropoda</taxon>
        <taxon>Hexapoda</taxon>
        <taxon>Insecta</taxon>
        <taxon>Pterygota</taxon>
        <taxon>Neoptera</taxon>
        <taxon>Endopterygota</taxon>
        <taxon>Lepidoptera</taxon>
        <taxon>Glossata</taxon>
        <taxon>Ditrysia</taxon>
        <taxon>Noctuoidea</taxon>
        <taxon>Noctuidae</taxon>
        <taxon>Amphipyrinae</taxon>
        <taxon>Spodoptera</taxon>
    </lineage>
</organism>
<reference evidence="1" key="1">
    <citation type="submission" date="2016-07" db="EMBL/GenBank/DDBJ databases">
        <authorList>
            <person name="Bretaudeau A."/>
        </authorList>
    </citation>
    <scope>NUCLEOTIDE SEQUENCE</scope>
    <source>
        <strain evidence="1">Rice</strain>
        <tissue evidence="1">Whole body</tissue>
    </source>
</reference>
<dbReference type="EMBL" id="ODYU01001705">
    <property type="protein sequence ID" value="SOQ38283.1"/>
    <property type="molecule type" value="Genomic_DNA"/>
</dbReference>
<dbReference type="AlphaFoldDB" id="A0A2H1VBR0"/>
<proteinExistence type="predicted"/>
<evidence type="ECO:0000313" key="1">
    <source>
        <dbReference type="EMBL" id="SOQ38283.1"/>
    </source>
</evidence>
<sequence>MVCLSLLGEKLLFVCFYKSWGQNIRFIDTYNLALVETNSAKLCCLIWKNACYGWLPYYLNITYLSRASFLHSIIIWEERGLTI</sequence>
<accession>A0A2H1VBR0</accession>
<name>A0A2H1VBR0_SPOFR</name>
<protein>
    <submittedName>
        <fullName evidence="1">SFRICE_036445</fullName>
    </submittedName>
</protein>
<gene>
    <name evidence="1" type="ORF">SFRICE_036445</name>
</gene>